<evidence type="ECO:0008006" key="3">
    <source>
        <dbReference type="Google" id="ProtNLM"/>
    </source>
</evidence>
<dbReference type="AlphaFoldDB" id="A0A7I7MK79"/>
<dbReference type="CDD" id="cd00586">
    <property type="entry name" value="4HBT"/>
    <property type="match status" value="1"/>
</dbReference>
<dbReference type="InterPro" id="IPR029069">
    <property type="entry name" value="HotDog_dom_sf"/>
</dbReference>
<reference evidence="1 2" key="1">
    <citation type="journal article" date="2019" name="Emerg. Microbes Infect.">
        <title>Comprehensive subspecies identification of 175 nontuberculous mycobacteria species based on 7547 genomic profiles.</title>
        <authorList>
            <person name="Matsumoto Y."/>
            <person name="Kinjo T."/>
            <person name="Motooka D."/>
            <person name="Nabeya D."/>
            <person name="Jung N."/>
            <person name="Uechi K."/>
            <person name="Horii T."/>
            <person name="Iida T."/>
            <person name="Fujita J."/>
            <person name="Nakamura S."/>
        </authorList>
    </citation>
    <scope>NUCLEOTIDE SEQUENCE [LARGE SCALE GENOMIC DNA]</scope>
    <source>
        <strain evidence="1 2">JCM 13323</strain>
    </source>
</reference>
<dbReference type="Gene3D" id="3.10.129.10">
    <property type="entry name" value="Hotdog Thioesterase"/>
    <property type="match status" value="1"/>
</dbReference>
<gene>
    <name evidence="1" type="ORF">MPSYJ_51200</name>
</gene>
<evidence type="ECO:0000313" key="1">
    <source>
        <dbReference type="EMBL" id="BBX71659.1"/>
    </source>
</evidence>
<dbReference type="PANTHER" id="PTHR12475">
    <property type="match status" value="1"/>
</dbReference>
<dbReference type="EMBL" id="AP022574">
    <property type="protein sequence ID" value="BBX71659.1"/>
    <property type="molecule type" value="Genomic_DNA"/>
</dbReference>
<dbReference type="KEGG" id="mpsc:MPSYJ_51200"/>
<dbReference type="PANTHER" id="PTHR12475:SF4">
    <property type="entry name" value="PROTEIN THEM6"/>
    <property type="match status" value="1"/>
</dbReference>
<dbReference type="Pfam" id="PF13279">
    <property type="entry name" value="4HBT_2"/>
    <property type="match status" value="1"/>
</dbReference>
<accession>A0A7I7MK79</accession>
<dbReference type="Proteomes" id="UP000466514">
    <property type="component" value="Chromosome"/>
</dbReference>
<evidence type="ECO:0000313" key="2">
    <source>
        <dbReference type="Proteomes" id="UP000466514"/>
    </source>
</evidence>
<dbReference type="InterPro" id="IPR051490">
    <property type="entry name" value="THEM6_lcsJ_thioesterase"/>
</dbReference>
<proteinExistence type="predicted"/>
<name>A0A7I7MK79_9MYCO</name>
<protein>
    <recommendedName>
        <fullName evidence="3">Thioesterase</fullName>
    </recommendedName>
</protein>
<sequence>MSEPVTAPVEPLDVVEEPECVMRKHALQLRTVAYALPAVWAGDKILELIGAYDLKLWLERWAHNRHLYDWRPYHGAPDLIELRPGSNEFVRTDMKPSVRLFKTLTTAWKGSHDQAPRPGPNNPNAETLTRWRVMPVDLDLFGHMNNSRYLLLMDFARVDYLAQVGLLGAAFRYRWTVPLRSAQVDYYRPLKPFDKFEIGTQVLSWDHRWFYLRQTFRTLGCPVRTVASAYVRTIFLSPSGHVAPMDVVRMAIGHDVEAPPMSADLWGRFGVASPIAIVSPKVDDPPPRPLIELAGMCSA</sequence>
<organism evidence="1 2">
    <name type="scientific">Mycolicibacterium psychrotolerans</name>
    <dbReference type="NCBI Taxonomy" id="216929"/>
    <lineage>
        <taxon>Bacteria</taxon>
        <taxon>Bacillati</taxon>
        <taxon>Actinomycetota</taxon>
        <taxon>Actinomycetes</taxon>
        <taxon>Mycobacteriales</taxon>
        <taxon>Mycobacteriaceae</taxon>
        <taxon>Mycolicibacterium</taxon>
    </lineage>
</organism>
<dbReference type="RefSeq" id="WP_163726435.1">
    <property type="nucleotide sequence ID" value="NZ_AP022574.1"/>
</dbReference>
<keyword evidence="2" id="KW-1185">Reference proteome</keyword>
<dbReference type="SUPFAM" id="SSF54637">
    <property type="entry name" value="Thioesterase/thiol ester dehydrase-isomerase"/>
    <property type="match status" value="1"/>
</dbReference>